<evidence type="ECO:0000256" key="1">
    <source>
        <dbReference type="SAM" id="MobiDB-lite"/>
    </source>
</evidence>
<dbReference type="InterPro" id="IPR003591">
    <property type="entry name" value="Leu-rich_rpt_typical-subtyp"/>
</dbReference>
<dbReference type="Gene3D" id="2.60.40.10">
    <property type="entry name" value="Immunoglobulins"/>
    <property type="match status" value="1"/>
</dbReference>
<dbReference type="SMART" id="SM00369">
    <property type="entry name" value="LRR_TYP"/>
    <property type="match status" value="6"/>
</dbReference>
<keyword evidence="2" id="KW-1133">Transmembrane helix</keyword>
<keyword evidence="3" id="KW-0732">Signal</keyword>
<dbReference type="InterPro" id="IPR001611">
    <property type="entry name" value="Leu-rich_rpt"/>
</dbReference>
<dbReference type="PROSITE" id="PS51450">
    <property type="entry name" value="LRR"/>
    <property type="match status" value="1"/>
</dbReference>
<dbReference type="PROSITE" id="PS50835">
    <property type="entry name" value="IG_LIKE"/>
    <property type="match status" value="1"/>
</dbReference>
<dbReference type="InParanoid" id="K1PDP0"/>
<feature type="compositionally biased region" description="Low complexity" evidence="1">
    <location>
        <begin position="382"/>
        <end position="446"/>
    </location>
</feature>
<dbReference type="InterPro" id="IPR050541">
    <property type="entry name" value="LRR_TM_domain-containing"/>
</dbReference>
<dbReference type="InterPro" id="IPR036179">
    <property type="entry name" value="Ig-like_dom_sf"/>
</dbReference>
<dbReference type="InterPro" id="IPR032675">
    <property type="entry name" value="LRR_dom_sf"/>
</dbReference>
<dbReference type="SUPFAM" id="SSF52058">
    <property type="entry name" value="L domain-like"/>
    <property type="match status" value="1"/>
</dbReference>
<accession>K1PDP0</accession>
<evidence type="ECO:0000313" key="4">
    <source>
        <dbReference type="EMBL" id="EKC19643.1"/>
    </source>
</evidence>
<dbReference type="PANTHER" id="PTHR24369">
    <property type="entry name" value="ANTIGEN BSP, PUTATIVE-RELATED"/>
    <property type="match status" value="1"/>
</dbReference>
<dbReference type="InterPro" id="IPR013783">
    <property type="entry name" value="Ig-like_fold"/>
</dbReference>
<sequence>MERGIVAIFCGCVVLFEISAGCPSDCRCLFGDSLVQCFGGLSAIPSGIPSTVKNLYFSGTSAQKNSFTRIRKSDFANFPILQRLYLANSGIESIEDGAFESLSNLRTLDLSDNQLSSVKEATFRGLTKLTKLELTSNENCVIEENAFQHVPNLFELFLGQMKLSNLQPYLFYNTRKIVHLDLHGNELVEFEPEVFENFASLMSLDLVGNRLIALPSFTYQQMVTLKSLYTDGNAWHCNCEMNALKKWTNIKGVVICDSPKKLENRNLMLIPDSEMLCIPPYNATCERTSIIVNETEPIRVNCRFNGGDPRPYPIWNKPSGEELLVKNSTNSSHIVLTDGSLLIPSSVESDSGDWTLTVTNTHGNDIKVVVHIEVRIITTTTTTTTTTSTTTTTTPTTTTTTASTTTTTTPTTTPTTTTTTTTTPQPTTTTTIKTTTTTTPTKSTTTNNASKTPSKPKDDLEKIGVILTIVGGSSLLITSICIAIMYFAFCKKPPGQPYSGPVKKNRVGRKPSYDFRKAERNTNAFTIIETLSEF</sequence>
<dbReference type="GO" id="GO:0005886">
    <property type="term" value="C:plasma membrane"/>
    <property type="evidence" value="ECO:0007669"/>
    <property type="project" value="TreeGrafter"/>
</dbReference>
<dbReference type="SUPFAM" id="SSF48726">
    <property type="entry name" value="Immunoglobulin"/>
    <property type="match status" value="1"/>
</dbReference>
<gene>
    <name evidence="4" type="ORF">CGI_10008003</name>
</gene>
<feature type="signal peptide" evidence="3">
    <location>
        <begin position="1"/>
        <end position="21"/>
    </location>
</feature>
<keyword evidence="2" id="KW-0472">Membrane</keyword>
<reference evidence="4" key="1">
    <citation type="journal article" date="2012" name="Nature">
        <title>The oyster genome reveals stress adaptation and complexity of shell formation.</title>
        <authorList>
            <person name="Zhang G."/>
            <person name="Fang X."/>
            <person name="Guo X."/>
            <person name="Li L."/>
            <person name="Luo R."/>
            <person name="Xu F."/>
            <person name="Yang P."/>
            <person name="Zhang L."/>
            <person name="Wang X."/>
            <person name="Qi H."/>
            <person name="Xiong Z."/>
            <person name="Que H."/>
            <person name="Xie Y."/>
            <person name="Holland P.W."/>
            <person name="Paps J."/>
            <person name="Zhu Y."/>
            <person name="Wu F."/>
            <person name="Chen Y."/>
            <person name="Wang J."/>
            <person name="Peng C."/>
            <person name="Meng J."/>
            <person name="Yang L."/>
            <person name="Liu J."/>
            <person name="Wen B."/>
            <person name="Zhang N."/>
            <person name="Huang Z."/>
            <person name="Zhu Q."/>
            <person name="Feng Y."/>
            <person name="Mount A."/>
            <person name="Hedgecock D."/>
            <person name="Xu Z."/>
            <person name="Liu Y."/>
            <person name="Domazet-Loso T."/>
            <person name="Du Y."/>
            <person name="Sun X."/>
            <person name="Zhang S."/>
            <person name="Liu B."/>
            <person name="Cheng P."/>
            <person name="Jiang X."/>
            <person name="Li J."/>
            <person name="Fan D."/>
            <person name="Wang W."/>
            <person name="Fu W."/>
            <person name="Wang T."/>
            <person name="Wang B."/>
            <person name="Zhang J."/>
            <person name="Peng Z."/>
            <person name="Li Y."/>
            <person name="Li N."/>
            <person name="Wang J."/>
            <person name="Chen M."/>
            <person name="He Y."/>
            <person name="Tan F."/>
            <person name="Song X."/>
            <person name="Zheng Q."/>
            <person name="Huang R."/>
            <person name="Yang H."/>
            <person name="Du X."/>
            <person name="Chen L."/>
            <person name="Yang M."/>
            <person name="Gaffney P.M."/>
            <person name="Wang S."/>
            <person name="Luo L."/>
            <person name="She Z."/>
            <person name="Ming Y."/>
            <person name="Huang W."/>
            <person name="Zhang S."/>
            <person name="Huang B."/>
            <person name="Zhang Y."/>
            <person name="Qu T."/>
            <person name="Ni P."/>
            <person name="Miao G."/>
            <person name="Wang J."/>
            <person name="Wang Q."/>
            <person name="Steinberg C.E."/>
            <person name="Wang H."/>
            <person name="Li N."/>
            <person name="Qian L."/>
            <person name="Zhang G."/>
            <person name="Li Y."/>
            <person name="Yang H."/>
            <person name="Liu X."/>
            <person name="Wang J."/>
            <person name="Yin Y."/>
            <person name="Wang J."/>
        </authorList>
    </citation>
    <scope>NUCLEOTIDE SEQUENCE [LARGE SCALE GENOMIC DNA]</scope>
    <source>
        <strain evidence="4">05x7-T-G4-1.051#20</strain>
    </source>
</reference>
<feature type="transmembrane region" description="Helical" evidence="2">
    <location>
        <begin position="463"/>
        <end position="489"/>
    </location>
</feature>
<feature type="chain" id="PRO_5043590283" evidence="3">
    <location>
        <begin position="22"/>
        <end position="534"/>
    </location>
</feature>
<dbReference type="AlphaFoldDB" id="K1PDP0"/>
<protein>
    <submittedName>
        <fullName evidence="4">Leucine-rich repeat-containing protein 4</fullName>
    </submittedName>
</protein>
<dbReference type="InterPro" id="IPR007110">
    <property type="entry name" value="Ig-like_dom"/>
</dbReference>
<evidence type="ECO:0000256" key="2">
    <source>
        <dbReference type="SAM" id="Phobius"/>
    </source>
</evidence>
<organism evidence="4">
    <name type="scientific">Magallana gigas</name>
    <name type="common">Pacific oyster</name>
    <name type="synonym">Crassostrea gigas</name>
    <dbReference type="NCBI Taxonomy" id="29159"/>
    <lineage>
        <taxon>Eukaryota</taxon>
        <taxon>Metazoa</taxon>
        <taxon>Spiralia</taxon>
        <taxon>Lophotrochozoa</taxon>
        <taxon>Mollusca</taxon>
        <taxon>Bivalvia</taxon>
        <taxon>Autobranchia</taxon>
        <taxon>Pteriomorphia</taxon>
        <taxon>Ostreida</taxon>
        <taxon>Ostreoidea</taxon>
        <taxon>Ostreidae</taxon>
        <taxon>Magallana</taxon>
    </lineage>
</organism>
<dbReference type="Pfam" id="PF13855">
    <property type="entry name" value="LRR_8"/>
    <property type="match status" value="2"/>
</dbReference>
<proteinExistence type="predicted"/>
<dbReference type="PANTHER" id="PTHR24369:SF213">
    <property type="entry name" value="INSULIN LIKE GROWTH FACTOR BINDING PROTEIN ACID LABILE SUBUNIT"/>
    <property type="match status" value="1"/>
</dbReference>
<evidence type="ECO:0000256" key="3">
    <source>
        <dbReference type="SAM" id="SignalP"/>
    </source>
</evidence>
<dbReference type="KEGG" id="crg:105338456"/>
<feature type="region of interest" description="Disordered" evidence="1">
    <location>
        <begin position="382"/>
        <end position="458"/>
    </location>
</feature>
<dbReference type="OrthoDB" id="8948968at2759"/>
<name>K1PDP0_MAGGI</name>
<keyword evidence="2" id="KW-0812">Transmembrane</keyword>
<dbReference type="HOGENOM" id="CLU_510250_0_0_1"/>
<dbReference type="EMBL" id="JH817359">
    <property type="protein sequence ID" value="EKC19643.1"/>
    <property type="molecule type" value="Genomic_DNA"/>
</dbReference>
<dbReference type="Gene3D" id="3.80.10.10">
    <property type="entry name" value="Ribonuclease Inhibitor"/>
    <property type="match status" value="2"/>
</dbReference>